<organism evidence="2 3">
    <name type="scientific">Candidatus Erwinia dacicola</name>
    <dbReference type="NCBI Taxonomy" id="252393"/>
    <lineage>
        <taxon>Bacteria</taxon>
        <taxon>Pseudomonadati</taxon>
        <taxon>Pseudomonadota</taxon>
        <taxon>Gammaproteobacteria</taxon>
        <taxon>Enterobacterales</taxon>
        <taxon>Erwiniaceae</taxon>
        <taxon>Erwinia</taxon>
    </lineage>
</organism>
<dbReference type="EMBL" id="LJAM02000004">
    <property type="protein sequence ID" value="RAP73074.1"/>
    <property type="molecule type" value="Genomic_DNA"/>
</dbReference>
<comment type="caution">
    <text evidence="2">The sequence shown here is derived from an EMBL/GenBank/DDBJ whole genome shotgun (WGS) entry which is preliminary data.</text>
</comment>
<dbReference type="Proteomes" id="UP000244334">
    <property type="component" value="Unassembled WGS sequence"/>
</dbReference>
<gene>
    <name evidence="2" type="ORF">ACZ87_00084</name>
</gene>
<accession>A0A328TZ85</accession>
<proteinExistence type="predicted"/>
<keyword evidence="3" id="KW-1185">Reference proteome</keyword>
<evidence type="ECO:0000313" key="3">
    <source>
        <dbReference type="Proteomes" id="UP000244334"/>
    </source>
</evidence>
<feature type="region of interest" description="Disordered" evidence="1">
    <location>
        <begin position="18"/>
        <end position="40"/>
    </location>
</feature>
<evidence type="ECO:0000256" key="1">
    <source>
        <dbReference type="SAM" id="MobiDB-lite"/>
    </source>
</evidence>
<dbReference type="AlphaFoldDB" id="A0A328TZ85"/>
<protein>
    <submittedName>
        <fullName evidence="2">Uncharacterized protein</fullName>
    </submittedName>
</protein>
<reference evidence="2" key="1">
    <citation type="submission" date="2018-04" db="EMBL/GenBank/DDBJ databases">
        <title>Genomes of the Obligate Erwinia dacicola and Facultative Enterobacter sp. OLF Endosymbionts of the Olive Fruit fly, Bactrocera oleae.</title>
        <authorList>
            <person name="Estes A.M."/>
            <person name="Hearn D.J."/>
            <person name="Agarwal S."/>
            <person name="Pierson E.A."/>
            <person name="Dunning-Hotopp J.C."/>
        </authorList>
    </citation>
    <scope>NUCLEOTIDE SEQUENCE [LARGE SCALE GENOMIC DNA]</scope>
    <source>
        <strain evidence="2">Oroville</strain>
    </source>
</reference>
<evidence type="ECO:0000313" key="2">
    <source>
        <dbReference type="EMBL" id="RAP73074.1"/>
    </source>
</evidence>
<sequence length="40" mass="4220">MASERAGASQLHALAVRHQTLAGRPETRVRDSAELTGFAG</sequence>
<name>A0A328TZ85_9GAMM</name>